<gene>
    <name evidence="3" type="ORF">HF086_012040</name>
</gene>
<feature type="chain" id="PRO_5003624152" evidence="1">
    <location>
        <begin position="18"/>
        <end position="117"/>
    </location>
</feature>
<dbReference type="EMBL" id="JQ619204">
    <property type="protein sequence ID" value="AFH57142.1"/>
    <property type="molecule type" value="mRNA"/>
</dbReference>
<reference evidence="3" key="2">
    <citation type="journal article" date="2021" name="G3 (Bethesda)">
        <title>Genome and transcriptome analysis of the beet armyworm Spodoptera exigua reveals targets for pest control. .</title>
        <authorList>
            <person name="Simon S."/>
            <person name="Breeschoten T."/>
            <person name="Jansen H.J."/>
            <person name="Dirks R.P."/>
            <person name="Schranz M.E."/>
            <person name="Ros V.I.D."/>
        </authorList>
    </citation>
    <scope>NUCLEOTIDE SEQUENCE</scope>
    <source>
        <strain evidence="3">TB_SE_WUR_2020</strain>
    </source>
</reference>
<evidence type="ECO:0000256" key="1">
    <source>
        <dbReference type="SAM" id="SignalP"/>
    </source>
</evidence>
<reference evidence="2" key="1">
    <citation type="submission" date="2012-02" db="EMBL/GenBank/DDBJ databases">
        <title>Identification, classification and expression analysis of the REPAT superfamily from Spodoptera exigua.</title>
        <authorList>
            <person name="Navarro-Cerrillo G."/>
            <person name="Herrero S."/>
        </authorList>
    </citation>
    <scope>NUCLEOTIDE SEQUENCE</scope>
</reference>
<protein>
    <submittedName>
        <fullName evidence="2">REPAT22</fullName>
    </submittedName>
</protein>
<dbReference type="AlphaFoldDB" id="I0B5U2"/>
<dbReference type="Proteomes" id="UP000814243">
    <property type="component" value="Unassembled WGS sequence"/>
</dbReference>
<evidence type="ECO:0000313" key="3">
    <source>
        <dbReference type="EMBL" id="KAH9637427.1"/>
    </source>
</evidence>
<sequence>MKNIIIIIAVLAALADCAVINNELITTRGTARPGAVIFFDESYYVPAVPDTIQRLDVVYRGNSTTYISQVRIEEPRPNVNFNFSPLGNTYMQVRLASAVGMPIQVRIQFLGHYTDWP</sequence>
<proteinExistence type="evidence at transcript level"/>
<keyword evidence="1" id="KW-0732">Signal</keyword>
<feature type="signal peptide" evidence="1">
    <location>
        <begin position="1"/>
        <end position="17"/>
    </location>
</feature>
<evidence type="ECO:0000313" key="2">
    <source>
        <dbReference type="EMBL" id="AFH57142.1"/>
    </source>
</evidence>
<dbReference type="EMBL" id="JACEFF010000447">
    <property type="protein sequence ID" value="KAH9637427.1"/>
    <property type="molecule type" value="Genomic_DNA"/>
</dbReference>
<accession>I0B5U2</accession>
<organism evidence="2">
    <name type="scientific">Spodoptera exigua</name>
    <name type="common">Beet armyworm</name>
    <name type="synonym">Noctua fulgens</name>
    <dbReference type="NCBI Taxonomy" id="7107"/>
    <lineage>
        <taxon>Eukaryota</taxon>
        <taxon>Metazoa</taxon>
        <taxon>Ecdysozoa</taxon>
        <taxon>Arthropoda</taxon>
        <taxon>Hexapoda</taxon>
        <taxon>Insecta</taxon>
        <taxon>Pterygota</taxon>
        <taxon>Neoptera</taxon>
        <taxon>Endopterygota</taxon>
        <taxon>Lepidoptera</taxon>
        <taxon>Glossata</taxon>
        <taxon>Ditrysia</taxon>
        <taxon>Noctuoidea</taxon>
        <taxon>Noctuidae</taxon>
        <taxon>Amphipyrinae</taxon>
        <taxon>Spodoptera</taxon>
    </lineage>
</organism>
<name>I0B5U2_SPOEX</name>